<evidence type="ECO:0000313" key="9">
    <source>
        <dbReference type="EMBL" id="KCW69015.1"/>
    </source>
</evidence>
<gene>
    <name evidence="9" type="ORF">EUGRSUZ_F02573</name>
</gene>
<dbReference type="SUPFAM" id="SSF47954">
    <property type="entry name" value="Cyclin-like"/>
    <property type="match status" value="2"/>
</dbReference>
<comment type="similarity">
    <text evidence="1">Belongs to the cyclin family. Cyclin AB subfamily.</text>
</comment>
<dbReference type="InterPro" id="IPR006671">
    <property type="entry name" value="Cyclin_N"/>
</dbReference>
<dbReference type="FunFam" id="1.10.472.10:FF:000167">
    <property type="entry name" value="Mitotic cyclin 6"/>
    <property type="match status" value="1"/>
</dbReference>
<feature type="domain" description="Cyclin C-terminal" evidence="8">
    <location>
        <begin position="367"/>
        <end position="490"/>
    </location>
</feature>
<dbReference type="InParanoid" id="A0A059BTR3"/>
<dbReference type="Pfam" id="PF02984">
    <property type="entry name" value="Cyclin_C"/>
    <property type="match status" value="1"/>
</dbReference>
<dbReference type="eggNOG" id="KOG0654">
    <property type="taxonomic scope" value="Eukaryota"/>
</dbReference>
<evidence type="ECO:0000256" key="2">
    <source>
        <dbReference type="ARBA" id="ARBA00022618"/>
    </source>
</evidence>
<dbReference type="InterPro" id="IPR013763">
    <property type="entry name" value="Cyclin-like_dom"/>
</dbReference>
<dbReference type="CDD" id="cd20506">
    <property type="entry name" value="CYCLIN_AtCycA-like_rpt2"/>
    <property type="match status" value="1"/>
</dbReference>
<dbReference type="PIRSF" id="PIRSF001771">
    <property type="entry name" value="Cyclin_A_B_D_E"/>
    <property type="match status" value="1"/>
</dbReference>
<dbReference type="CDD" id="cd20562">
    <property type="entry name" value="CYCLIN_AtCycA_like_rpt1"/>
    <property type="match status" value="1"/>
</dbReference>
<evidence type="ECO:0008006" key="10">
    <source>
        <dbReference type="Google" id="ProtNLM"/>
    </source>
</evidence>
<dbReference type="GO" id="GO:0051301">
    <property type="term" value="P:cell division"/>
    <property type="evidence" value="ECO:0007669"/>
    <property type="project" value="UniProtKB-KW"/>
</dbReference>
<feature type="region of interest" description="Disordered" evidence="6">
    <location>
        <begin position="46"/>
        <end position="86"/>
    </location>
</feature>
<organism evidence="9">
    <name type="scientific">Eucalyptus grandis</name>
    <name type="common">Flooded gum</name>
    <dbReference type="NCBI Taxonomy" id="71139"/>
    <lineage>
        <taxon>Eukaryota</taxon>
        <taxon>Viridiplantae</taxon>
        <taxon>Streptophyta</taxon>
        <taxon>Embryophyta</taxon>
        <taxon>Tracheophyta</taxon>
        <taxon>Spermatophyta</taxon>
        <taxon>Magnoliopsida</taxon>
        <taxon>eudicotyledons</taxon>
        <taxon>Gunneridae</taxon>
        <taxon>Pentapetalae</taxon>
        <taxon>rosids</taxon>
        <taxon>malvids</taxon>
        <taxon>Myrtales</taxon>
        <taxon>Myrtaceae</taxon>
        <taxon>Myrtoideae</taxon>
        <taxon>Eucalypteae</taxon>
        <taxon>Eucalyptus</taxon>
    </lineage>
</organism>
<dbReference type="SMART" id="SM01332">
    <property type="entry name" value="Cyclin_C"/>
    <property type="match status" value="1"/>
</dbReference>
<dbReference type="OMA" id="HGNCMER"/>
<feature type="domain" description="Cyclin-like" evidence="7">
    <location>
        <begin position="274"/>
        <end position="358"/>
    </location>
</feature>
<proteinExistence type="inferred from homology"/>
<dbReference type="InterPro" id="IPR039361">
    <property type="entry name" value="Cyclin"/>
</dbReference>
<evidence type="ECO:0000256" key="1">
    <source>
        <dbReference type="ARBA" id="ARBA00006955"/>
    </source>
</evidence>
<sequence>MMWISSFSRLINMKKQTLRTTAVGAVNGRMTRARVAALHTSEEIIASESSRQSKQQDQNHTSQVKPKRAMSDGNGSAAKYAPAKRNKKTALQDVTNVLCSSLHKDCFNVTNILAKNGKKVEKAPVKVSKVIKSASAEVLKPQSDLSEKTTTEMVANELGSETGLQIIEHEEDTSSRLSSARCTKTNSQLAKDCSVTSSKNQAEKGSVHEISTISEKPQVTDIDSDQKDPLLCSLYAPDIYSNLRVTELLRRPCCNFMDTVQKDITQSMRGILIDWLVEVSEEYKLYPETLYLTVYLIDWFLSQNYIERRRLQLLGITCMLIASKYEEICAPRVEDFCFITDNTYTREEVLKMESQLLNYFGFRIFTPTTKTFLRRFIRAAQALYVSPSLELEYLADYLTELTLVEYEFLSFLPSLVAASAVFLARWTLDDSRHPWNPTLEFYTSYKASDLKTTVSALQDLQSNAKECPLSAIRIKYRQQKFKSVALLTSAKIHEALF</sequence>
<dbReference type="InterPro" id="IPR036915">
    <property type="entry name" value="Cyclin-like_sf"/>
</dbReference>
<evidence type="ECO:0000259" key="7">
    <source>
        <dbReference type="SMART" id="SM00385"/>
    </source>
</evidence>
<dbReference type="Pfam" id="PF00134">
    <property type="entry name" value="Cyclin_N"/>
    <property type="match status" value="1"/>
</dbReference>
<dbReference type="InterPro" id="IPR046965">
    <property type="entry name" value="Cyclin_A/B-like"/>
</dbReference>
<dbReference type="FunCoup" id="A0A059BTR3">
    <property type="interactions" value="1734"/>
</dbReference>
<dbReference type="GO" id="GO:0000307">
    <property type="term" value="C:cyclin-dependent protein kinase holoenzyme complex"/>
    <property type="evidence" value="ECO:0000318"/>
    <property type="project" value="GO_Central"/>
</dbReference>
<dbReference type="PANTHER" id="PTHR10177">
    <property type="entry name" value="CYCLINS"/>
    <property type="match status" value="1"/>
</dbReference>
<evidence type="ECO:0000256" key="5">
    <source>
        <dbReference type="RuleBase" id="RU000383"/>
    </source>
</evidence>
<dbReference type="SMART" id="SM00385">
    <property type="entry name" value="CYCLIN"/>
    <property type="match status" value="2"/>
</dbReference>
<accession>A0A059BTR3</accession>
<keyword evidence="4" id="KW-0131">Cell cycle</keyword>
<dbReference type="InterPro" id="IPR004367">
    <property type="entry name" value="Cyclin_C-dom"/>
</dbReference>
<dbReference type="STRING" id="71139.A0A059BTR3"/>
<dbReference type="AlphaFoldDB" id="A0A059BTR3"/>
<dbReference type="GO" id="GO:0016538">
    <property type="term" value="F:cyclin-dependent protein serine/threonine kinase regulator activity"/>
    <property type="evidence" value="ECO:0000318"/>
    <property type="project" value="GO_Central"/>
</dbReference>
<evidence type="ECO:0000256" key="3">
    <source>
        <dbReference type="ARBA" id="ARBA00023127"/>
    </source>
</evidence>
<dbReference type="EMBL" id="KK198758">
    <property type="protein sequence ID" value="KCW69015.1"/>
    <property type="molecule type" value="Genomic_DNA"/>
</dbReference>
<dbReference type="GO" id="GO:0005634">
    <property type="term" value="C:nucleus"/>
    <property type="evidence" value="ECO:0000318"/>
    <property type="project" value="GO_Central"/>
</dbReference>
<reference evidence="9" key="1">
    <citation type="submission" date="2013-07" db="EMBL/GenBank/DDBJ databases">
        <title>The genome of Eucalyptus grandis.</title>
        <authorList>
            <person name="Schmutz J."/>
            <person name="Hayes R."/>
            <person name="Myburg A."/>
            <person name="Tuskan G."/>
            <person name="Grattapaglia D."/>
            <person name="Rokhsar D.S."/>
        </authorList>
    </citation>
    <scope>NUCLEOTIDE SEQUENCE</scope>
    <source>
        <tissue evidence="9">Leaf extractions</tissue>
    </source>
</reference>
<keyword evidence="3 5" id="KW-0195">Cyclin</keyword>
<feature type="compositionally biased region" description="Polar residues" evidence="6">
    <location>
        <begin position="47"/>
        <end position="64"/>
    </location>
</feature>
<keyword evidence="2" id="KW-0132">Cell division</keyword>
<dbReference type="Gene3D" id="1.10.472.10">
    <property type="entry name" value="Cyclin-like"/>
    <property type="match status" value="2"/>
</dbReference>
<evidence type="ECO:0000259" key="8">
    <source>
        <dbReference type="SMART" id="SM01332"/>
    </source>
</evidence>
<dbReference type="GO" id="GO:0000082">
    <property type="term" value="P:G1/S transition of mitotic cell cycle"/>
    <property type="evidence" value="ECO:0000318"/>
    <property type="project" value="GO_Central"/>
</dbReference>
<dbReference type="GO" id="GO:0005737">
    <property type="term" value="C:cytoplasm"/>
    <property type="evidence" value="ECO:0000318"/>
    <property type="project" value="GO_Central"/>
</dbReference>
<dbReference type="Gramene" id="KCW69015">
    <property type="protein sequence ID" value="KCW69015"/>
    <property type="gene ID" value="EUGRSUZ_F02573"/>
</dbReference>
<evidence type="ECO:0000256" key="4">
    <source>
        <dbReference type="ARBA" id="ARBA00023306"/>
    </source>
</evidence>
<feature type="domain" description="Cyclin-like" evidence="7">
    <location>
        <begin position="371"/>
        <end position="459"/>
    </location>
</feature>
<evidence type="ECO:0000256" key="6">
    <source>
        <dbReference type="SAM" id="MobiDB-lite"/>
    </source>
</evidence>
<name>A0A059BTR3_EUCGR</name>
<protein>
    <recommendedName>
        <fullName evidence="10">Cyclin N-terminal domain-containing protein</fullName>
    </recommendedName>
</protein>
<dbReference type="FunFam" id="1.10.472.10:FF:000013">
    <property type="entry name" value="Cyclin A1"/>
    <property type="match status" value="1"/>
</dbReference>